<dbReference type="Gene3D" id="1.10.8.430">
    <property type="entry name" value="Helical domain of apoptotic protease-activating factors"/>
    <property type="match status" value="1"/>
</dbReference>
<dbReference type="GO" id="GO:0005524">
    <property type="term" value="F:ATP binding"/>
    <property type="evidence" value="ECO:0007669"/>
    <property type="project" value="UniProtKB-KW"/>
</dbReference>
<organism evidence="14 15">
    <name type="scientific">Salvia divinorum</name>
    <name type="common">Maria pastora</name>
    <name type="synonym">Diviner's sage</name>
    <dbReference type="NCBI Taxonomy" id="28513"/>
    <lineage>
        <taxon>Eukaryota</taxon>
        <taxon>Viridiplantae</taxon>
        <taxon>Streptophyta</taxon>
        <taxon>Embryophyta</taxon>
        <taxon>Tracheophyta</taxon>
        <taxon>Spermatophyta</taxon>
        <taxon>Magnoliopsida</taxon>
        <taxon>eudicotyledons</taxon>
        <taxon>Gunneridae</taxon>
        <taxon>Pentapetalae</taxon>
        <taxon>asterids</taxon>
        <taxon>lamiids</taxon>
        <taxon>Lamiales</taxon>
        <taxon>Lamiaceae</taxon>
        <taxon>Nepetoideae</taxon>
        <taxon>Mentheae</taxon>
        <taxon>Salviinae</taxon>
        <taxon>Salvia</taxon>
        <taxon>Salvia subgen. Calosphace</taxon>
    </lineage>
</organism>
<dbReference type="EMBL" id="JBEAFC010000010">
    <property type="protein sequence ID" value="KAL1538171.1"/>
    <property type="molecule type" value="Genomic_DNA"/>
</dbReference>
<dbReference type="Gene3D" id="1.10.10.10">
    <property type="entry name" value="Winged helix-like DNA-binding domain superfamily/Winged helix DNA-binding domain"/>
    <property type="match status" value="1"/>
</dbReference>
<keyword evidence="15" id="KW-1185">Reference proteome</keyword>
<feature type="domain" description="NB-ARC" evidence="11">
    <location>
        <begin position="161"/>
        <end position="327"/>
    </location>
</feature>
<keyword evidence="5" id="KW-0433">Leucine-rich repeat</keyword>
<dbReference type="InterPro" id="IPR002182">
    <property type="entry name" value="NB-ARC"/>
</dbReference>
<evidence type="ECO:0000256" key="1">
    <source>
        <dbReference type="ARBA" id="ARBA00002074"/>
    </source>
</evidence>
<dbReference type="InterPro" id="IPR027417">
    <property type="entry name" value="P-loop_NTPase"/>
</dbReference>
<evidence type="ECO:0000313" key="14">
    <source>
        <dbReference type="EMBL" id="KAL1538171.1"/>
    </source>
</evidence>
<evidence type="ECO:0000256" key="9">
    <source>
        <dbReference type="ARBA" id="ARBA00022821"/>
    </source>
</evidence>
<sequence>MAAAYAALISVNHVLDQLRLHPRPPISIHTQHAQSLTRIISSLLDFLEGYNPRVDHSDEADELECRIADAAHAAEDVIEGHIVDRILARSGSSSDGEEISCIEFDRNLERVIGEMDLIEKEAMRVKERGGNQGQLRRLSSLPAGSGRHVAMIGVDEILVTLMDTLTSGKPCRLTISITGMGGIGKTTLARNIYENQIVEHHFDILAWVTISQEYTMEDILLQLLLCLRKSQGVSRESLSEDELGETLYKSLCGMRYLIVMDDLWDVEVWDRLQHFFPNDRNQSRIMITTRLANLALRLSGSHNYEMNLLDVKDSWTLLCNCVFGNESCPLELEDTGKKIARNCKGLPLFIITIGGLLARSERTLEYWEHTARDLISTVNLETDERCLKILYTSYIQLPIHLKPCFLYMGVFPEDMVIIASKLIKLWVAEGFLRPIDGISLDEVAKEYLKELVDRNLILVQKWGSGGKIKSCKIHDLLRDLCLREADKQKFVRPGNPNARIPQCRILVHRRRTSKEGYLYNASHKSSALTLMDAYRILDASKYVSPARSLIWDPFDCLYRTSSKWDLKDCFEGLSESPSLRLLRVVVFDHIVRHSSSSKDMICPCFQDSVSKLLNLRYISYPQGTWYSFSPSMCRLWNLYTLIARDTTTVAPPEIWKMPLLRHVEFNSISLPDPPIDGFVLESLQTLFTVTIWDCRIKVLKRIPNIKKLKIHQGRLESWSVTYLNNLACLHILESLEITIFGGYFRNSTPLEFWTNLALPHSLKKLTLLGTLIRWEDMPATIGWLPHLQVLKLKRNSFIGYEWETVERQFCKLKYLQIDGCYLVYWTTESTHFPCLEHLQLEHLMLNEIPLAIGEIPTLQSIKLVDCSTSAVASATKIREDQQENYGNDDLQVQVEDQIGEPWEHDLLVLALRNQNNKFSSYYLNKLLQTAVSGG</sequence>
<dbReference type="Pfam" id="PF23598">
    <property type="entry name" value="LRR_14"/>
    <property type="match status" value="1"/>
</dbReference>
<dbReference type="Proteomes" id="UP001567538">
    <property type="component" value="Unassembled WGS sequence"/>
</dbReference>
<comment type="caution">
    <text evidence="14">The sequence shown here is derived from an EMBL/GenBank/DDBJ whole genome shotgun (WGS) entry which is preliminary data.</text>
</comment>
<dbReference type="InterPro" id="IPR036388">
    <property type="entry name" value="WH-like_DNA-bd_sf"/>
</dbReference>
<keyword evidence="6" id="KW-0381">Hypersensitive response</keyword>
<evidence type="ECO:0000256" key="2">
    <source>
        <dbReference type="ARBA" id="ARBA00004496"/>
    </source>
</evidence>
<dbReference type="SUPFAM" id="SSF52540">
    <property type="entry name" value="P-loop containing nucleoside triphosphate hydrolases"/>
    <property type="match status" value="1"/>
</dbReference>
<evidence type="ECO:0000256" key="4">
    <source>
        <dbReference type="ARBA" id="ARBA00022490"/>
    </source>
</evidence>
<protein>
    <submittedName>
        <fullName evidence="14">Late blight resistance protein R1A-10 isoform X1</fullName>
    </submittedName>
</protein>
<dbReference type="FunFam" id="3.40.50.300:FF:001091">
    <property type="entry name" value="Probable disease resistance protein At1g61300"/>
    <property type="match status" value="1"/>
</dbReference>
<evidence type="ECO:0000256" key="5">
    <source>
        <dbReference type="ARBA" id="ARBA00022614"/>
    </source>
</evidence>
<dbReference type="Gene3D" id="3.80.10.10">
    <property type="entry name" value="Ribonuclease Inhibitor"/>
    <property type="match status" value="1"/>
</dbReference>
<dbReference type="Gene3D" id="3.40.50.300">
    <property type="entry name" value="P-loop containing nucleotide triphosphate hydrolases"/>
    <property type="match status" value="1"/>
</dbReference>
<dbReference type="InterPro" id="IPR044974">
    <property type="entry name" value="Disease_R_plants"/>
</dbReference>
<accession>A0ABD1G280</accession>
<comment type="similarity">
    <text evidence="3">Belongs to the disease resistance NB-LRR family.</text>
</comment>
<dbReference type="GO" id="GO:0051607">
    <property type="term" value="P:defense response to virus"/>
    <property type="evidence" value="ECO:0007669"/>
    <property type="project" value="UniProtKB-ARBA"/>
</dbReference>
<evidence type="ECO:0000259" key="12">
    <source>
        <dbReference type="Pfam" id="PF23559"/>
    </source>
</evidence>
<evidence type="ECO:0000256" key="7">
    <source>
        <dbReference type="ARBA" id="ARBA00022737"/>
    </source>
</evidence>
<dbReference type="InterPro" id="IPR042197">
    <property type="entry name" value="Apaf_helical"/>
</dbReference>
<name>A0ABD1G280_SALDI</name>
<dbReference type="InterPro" id="IPR058922">
    <property type="entry name" value="WHD_DRP"/>
</dbReference>
<keyword evidence="8" id="KW-0547">Nucleotide-binding</keyword>
<dbReference type="PRINTS" id="PR00364">
    <property type="entry name" value="DISEASERSIST"/>
</dbReference>
<gene>
    <name evidence="14" type="ORF">AAHA92_26945</name>
</gene>
<evidence type="ECO:0000256" key="3">
    <source>
        <dbReference type="ARBA" id="ARBA00008894"/>
    </source>
</evidence>
<comment type="subcellular location">
    <subcellularLocation>
        <location evidence="2">Cytoplasm</location>
    </subcellularLocation>
</comment>
<feature type="domain" description="Disease resistance protein winged helix" evidence="12">
    <location>
        <begin position="410"/>
        <end position="481"/>
    </location>
</feature>
<proteinExistence type="inferred from homology"/>
<dbReference type="AlphaFoldDB" id="A0ABD1G280"/>
<evidence type="ECO:0000259" key="11">
    <source>
        <dbReference type="Pfam" id="PF00931"/>
    </source>
</evidence>
<keyword evidence="7" id="KW-0677">Repeat</keyword>
<keyword evidence="9" id="KW-0611">Plant defense</keyword>
<evidence type="ECO:0000256" key="10">
    <source>
        <dbReference type="ARBA" id="ARBA00022840"/>
    </source>
</evidence>
<dbReference type="Gene3D" id="1.20.5.4130">
    <property type="match status" value="1"/>
</dbReference>
<dbReference type="PANTHER" id="PTHR23155">
    <property type="entry name" value="DISEASE RESISTANCE PROTEIN RP"/>
    <property type="match status" value="1"/>
</dbReference>
<keyword evidence="4" id="KW-0963">Cytoplasm</keyword>
<dbReference type="PANTHER" id="PTHR23155:SF1152">
    <property type="entry name" value="AAA+ ATPASE DOMAIN-CONTAINING PROTEIN"/>
    <property type="match status" value="1"/>
</dbReference>
<keyword evidence="10" id="KW-0067">ATP-binding</keyword>
<reference evidence="14 15" key="1">
    <citation type="submission" date="2024-06" db="EMBL/GenBank/DDBJ databases">
        <title>A chromosome level genome sequence of Diviner's sage (Salvia divinorum).</title>
        <authorList>
            <person name="Ford S.A."/>
            <person name="Ro D.-K."/>
            <person name="Ness R.W."/>
            <person name="Phillips M.A."/>
        </authorList>
    </citation>
    <scope>NUCLEOTIDE SEQUENCE [LARGE SCALE GENOMIC DNA]</scope>
    <source>
        <strain evidence="14">SAF-2024a</strain>
        <tissue evidence="14">Leaf</tissue>
    </source>
</reference>
<feature type="domain" description="Disease resistance R13L4/SHOC-2-like LRR" evidence="13">
    <location>
        <begin position="576"/>
        <end position="864"/>
    </location>
</feature>
<evidence type="ECO:0000256" key="6">
    <source>
        <dbReference type="ARBA" id="ARBA00022667"/>
    </source>
</evidence>
<evidence type="ECO:0000256" key="8">
    <source>
        <dbReference type="ARBA" id="ARBA00022741"/>
    </source>
</evidence>
<dbReference type="SUPFAM" id="SSF52058">
    <property type="entry name" value="L domain-like"/>
    <property type="match status" value="1"/>
</dbReference>
<dbReference type="InterPro" id="IPR032675">
    <property type="entry name" value="LRR_dom_sf"/>
</dbReference>
<dbReference type="GO" id="GO:0005737">
    <property type="term" value="C:cytoplasm"/>
    <property type="evidence" value="ECO:0007669"/>
    <property type="project" value="UniProtKB-SubCell"/>
</dbReference>
<evidence type="ECO:0000313" key="15">
    <source>
        <dbReference type="Proteomes" id="UP001567538"/>
    </source>
</evidence>
<evidence type="ECO:0000259" key="13">
    <source>
        <dbReference type="Pfam" id="PF23598"/>
    </source>
</evidence>
<dbReference type="FunFam" id="1.10.10.10:FF:000322">
    <property type="entry name" value="Probable disease resistance protein At1g63360"/>
    <property type="match status" value="1"/>
</dbReference>
<dbReference type="Pfam" id="PF23559">
    <property type="entry name" value="WHD_DRP"/>
    <property type="match status" value="1"/>
</dbReference>
<dbReference type="Pfam" id="PF00931">
    <property type="entry name" value="NB-ARC"/>
    <property type="match status" value="1"/>
</dbReference>
<comment type="function">
    <text evidence="1">Confers resistance to late blight (Phytophthora infestans) races carrying the avirulence gene Avr1. Resistance proteins guard the plant against pathogens that contain an appropriate avirulence protein via an indirect interaction with this avirulence protein. That triggers a defense system including the hypersensitive response, which restricts the pathogen growth.</text>
</comment>
<dbReference type="GO" id="GO:0009626">
    <property type="term" value="P:plant-type hypersensitive response"/>
    <property type="evidence" value="ECO:0007669"/>
    <property type="project" value="UniProtKB-KW"/>
</dbReference>
<dbReference type="InterPro" id="IPR055414">
    <property type="entry name" value="LRR_R13L4/SHOC2-like"/>
</dbReference>